<evidence type="ECO:0000313" key="2">
    <source>
        <dbReference type="Proteomes" id="UP000599074"/>
    </source>
</evidence>
<dbReference type="InterPro" id="IPR032466">
    <property type="entry name" value="Metal_Hydrolase"/>
</dbReference>
<dbReference type="GO" id="GO:0006508">
    <property type="term" value="P:proteolysis"/>
    <property type="evidence" value="ECO:0007669"/>
    <property type="project" value="InterPro"/>
</dbReference>
<evidence type="ECO:0000313" key="1">
    <source>
        <dbReference type="EMBL" id="GII26058.1"/>
    </source>
</evidence>
<organism evidence="1 2">
    <name type="scientific">Planosporangium mesophilum</name>
    <dbReference type="NCBI Taxonomy" id="689768"/>
    <lineage>
        <taxon>Bacteria</taxon>
        <taxon>Bacillati</taxon>
        <taxon>Actinomycetota</taxon>
        <taxon>Actinomycetes</taxon>
        <taxon>Micromonosporales</taxon>
        <taxon>Micromonosporaceae</taxon>
        <taxon>Planosporangium</taxon>
    </lineage>
</organism>
<proteinExistence type="predicted"/>
<dbReference type="Pfam" id="PF01244">
    <property type="entry name" value="Peptidase_M19"/>
    <property type="match status" value="1"/>
</dbReference>
<keyword evidence="2" id="KW-1185">Reference proteome</keyword>
<dbReference type="SUPFAM" id="SSF51556">
    <property type="entry name" value="Metallo-dependent hydrolases"/>
    <property type="match status" value="1"/>
</dbReference>
<dbReference type="Gene3D" id="3.20.20.140">
    <property type="entry name" value="Metal-dependent hydrolases"/>
    <property type="match status" value="1"/>
</dbReference>
<name>A0A8J3X6U0_9ACTN</name>
<dbReference type="AlphaFoldDB" id="A0A8J3X6U0"/>
<dbReference type="Proteomes" id="UP000599074">
    <property type="component" value="Unassembled WGS sequence"/>
</dbReference>
<protein>
    <submittedName>
        <fullName evidence="1">Dipeptidase</fullName>
    </submittedName>
</protein>
<dbReference type="EMBL" id="BOON01000065">
    <property type="protein sequence ID" value="GII26058.1"/>
    <property type="molecule type" value="Genomic_DNA"/>
</dbReference>
<dbReference type="PANTHER" id="PTHR10443:SF12">
    <property type="entry name" value="DIPEPTIDASE"/>
    <property type="match status" value="1"/>
</dbReference>
<dbReference type="PANTHER" id="PTHR10443">
    <property type="entry name" value="MICROSOMAL DIPEPTIDASE"/>
    <property type="match status" value="1"/>
</dbReference>
<gene>
    <name evidence="1" type="ORF">Pme01_56550</name>
</gene>
<reference evidence="1" key="1">
    <citation type="submission" date="2021-01" db="EMBL/GenBank/DDBJ databases">
        <title>Whole genome shotgun sequence of Planosporangium mesophilum NBRC 109066.</title>
        <authorList>
            <person name="Komaki H."/>
            <person name="Tamura T."/>
        </authorList>
    </citation>
    <scope>NUCLEOTIDE SEQUENCE</scope>
    <source>
        <strain evidence="1">NBRC 109066</strain>
    </source>
</reference>
<sequence length="384" mass="41499">MSELIFDGHNDLAWELRQRVRYDFDALDIAADQSATGLHTDLPRLRAGGVGAQYWSVYVAGEPAGEAAVSATLEQIDAVRRLVARHPEHLALATNADSVERARAQGRIASLLGAEGGHSINCSLGTLRMLYELGVRYLTLTHVRNTPWADSATDEPAVGGLSPFGHEVVREMNRLGMLVDLSHVAPSTMHAALDTSQAPAFFSHSSARALCDHPRNVPDDVLTRVRDSGGVVMVTFVPGFVVEECRAWTAEMIDATERLSETYPDRGPAWEEARAAWKRANPRPPCTVADVADHVEHVREVAGVDHVGLGGDYDGCLNLPDGLEDVSGYPALLAELAGRGWSDADLGKLAWHNALRVLRDTGSVAARVRQERGPSNATIDQLDG</sequence>
<dbReference type="GO" id="GO:0070573">
    <property type="term" value="F:metallodipeptidase activity"/>
    <property type="evidence" value="ECO:0007669"/>
    <property type="project" value="InterPro"/>
</dbReference>
<dbReference type="InterPro" id="IPR008257">
    <property type="entry name" value="Pept_M19"/>
</dbReference>
<accession>A0A8J3X6U0</accession>
<dbReference type="CDD" id="cd01301">
    <property type="entry name" value="rDP_like"/>
    <property type="match status" value="1"/>
</dbReference>
<dbReference type="PROSITE" id="PS51365">
    <property type="entry name" value="RENAL_DIPEPTIDASE_2"/>
    <property type="match status" value="1"/>
</dbReference>
<dbReference type="RefSeq" id="WP_168115213.1">
    <property type="nucleotide sequence ID" value="NZ_BOON01000065.1"/>
</dbReference>
<comment type="caution">
    <text evidence="1">The sequence shown here is derived from an EMBL/GenBank/DDBJ whole genome shotgun (WGS) entry which is preliminary data.</text>
</comment>